<proteinExistence type="predicted"/>
<name>A0A1V5SCS4_9BACT</name>
<protein>
    <submittedName>
        <fullName evidence="2">Uncharacterized protein</fullName>
    </submittedName>
</protein>
<dbReference type="AlphaFoldDB" id="A0A1V5SCS4"/>
<reference evidence="2" key="1">
    <citation type="submission" date="2017-02" db="EMBL/GenBank/DDBJ databases">
        <title>Delving into the versatile metabolic prowess of the omnipresent phylum Bacteroidetes.</title>
        <authorList>
            <person name="Nobu M.K."/>
            <person name="Mei R."/>
            <person name="Narihiro T."/>
            <person name="Kuroda K."/>
            <person name="Liu W.-T."/>
        </authorList>
    </citation>
    <scope>NUCLEOTIDE SEQUENCE</scope>
    <source>
        <strain evidence="2">ADurb.Bin280</strain>
    </source>
</reference>
<keyword evidence="1" id="KW-1133">Transmembrane helix</keyword>
<accession>A0A1V5SCS4</accession>
<evidence type="ECO:0000256" key="1">
    <source>
        <dbReference type="SAM" id="Phobius"/>
    </source>
</evidence>
<comment type="caution">
    <text evidence="2">The sequence shown here is derived from an EMBL/GenBank/DDBJ whole genome shotgun (WGS) entry which is preliminary data.</text>
</comment>
<dbReference type="Proteomes" id="UP000485367">
    <property type="component" value="Unassembled WGS sequence"/>
</dbReference>
<keyword evidence="1" id="KW-0472">Membrane</keyword>
<feature type="transmembrane region" description="Helical" evidence="1">
    <location>
        <begin position="21"/>
        <end position="43"/>
    </location>
</feature>
<evidence type="ECO:0000313" key="2">
    <source>
        <dbReference type="EMBL" id="OQA52285.1"/>
    </source>
</evidence>
<keyword evidence="1" id="KW-0812">Transmembrane</keyword>
<sequence>MIKASDIFVKRINIIPLETALKTFFLIFFVLRSIIALDVSASLS</sequence>
<organism evidence="2">
    <name type="scientific">candidate division WS2 bacterium ADurb.Bin280</name>
    <dbReference type="NCBI Taxonomy" id="1852829"/>
    <lineage>
        <taxon>Bacteria</taxon>
        <taxon>candidate division WS2</taxon>
    </lineage>
</organism>
<dbReference type="EMBL" id="MWBO01000038">
    <property type="protein sequence ID" value="OQA52285.1"/>
    <property type="molecule type" value="Genomic_DNA"/>
</dbReference>
<gene>
    <name evidence="2" type="ORF">BWY43_00569</name>
</gene>